<dbReference type="Gene3D" id="3.40.430.10">
    <property type="entry name" value="Dihydrofolate Reductase, subunit A"/>
    <property type="match status" value="1"/>
</dbReference>
<dbReference type="InterPro" id="IPR024072">
    <property type="entry name" value="DHFR-like_dom_sf"/>
</dbReference>
<dbReference type="PANTHER" id="PTHR38011">
    <property type="entry name" value="DIHYDROFOLATE REDUCTASE FAMILY PROTEIN (AFU_ORTHOLOGUE AFUA_8G06820)"/>
    <property type="match status" value="1"/>
</dbReference>
<dbReference type="Pfam" id="PF01872">
    <property type="entry name" value="RibD_C"/>
    <property type="match status" value="1"/>
</dbReference>
<dbReference type="InterPro" id="IPR050765">
    <property type="entry name" value="Riboflavin_Biosynth_HTPR"/>
</dbReference>
<evidence type="ECO:0000313" key="3">
    <source>
        <dbReference type="Proteomes" id="UP000526083"/>
    </source>
</evidence>
<dbReference type="Proteomes" id="UP000526083">
    <property type="component" value="Unassembled WGS sequence"/>
</dbReference>
<dbReference type="GO" id="GO:0008703">
    <property type="term" value="F:5-amino-6-(5-phosphoribosylamino)uracil reductase activity"/>
    <property type="evidence" value="ECO:0007669"/>
    <property type="project" value="InterPro"/>
</dbReference>
<evidence type="ECO:0000313" key="2">
    <source>
        <dbReference type="EMBL" id="MBA8815510.1"/>
    </source>
</evidence>
<dbReference type="GO" id="GO:0009231">
    <property type="term" value="P:riboflavin biosynthetic process"/>
    <property type="evidence" value="ECO:0007669"/>
    <property type="project" value="InterPro"/>
</dbReference>
<dbReference type="PANTHER" id="PTHR38011:SF11">
    <property type="entry name" value="2,5-DIAMINO-6-RIBOSYLAMINO-4(3H)-PYRIMIDINONE 5'-PHOSPHATE REDUCTASE"/>
    <property type="match status" value="1"/>
</dbReference>
<name>A0A7W3JMD6_9MICO</name>
<dbReference type="EMBL" id="JACGWY010000001">
    <property type="protein sequence ID" value="MBA8815510.1"/>
    <property type="molecule type" value="Genomic_DNA"/>
</dbReference>
<feature type="domain" description="Bacterial bifunctional deaminase-reductase C-terminal" evidence="1">
    <location>
        <begin position="11"/>
        <end position="176"/>
    </location>
</feature>
<dbReference type="InterPro" id="IPR002734">
    <property type="entry name" value="RibDG_C"/>
</dbReference>
<reference evidence="2 3" key="1">
    <citation type="submission" date="2020-07" db="EMBL/GenBank/DDBJ databases">
        <title>Sequencing the genomes of 1000 actinobacteria strains.</title>
        <authorList>
            <person name="Klenk H.-P."/>
        </authorList>
    </citation>
    <scope>NUCLEOTIDE SEQUENCE [LARGE SCALE GENOMIC DNA]</scope>
    <source>
        <strain evidence="2 3">DSM 27576</strain>
    </source>
</reference>
<dbReference type="AlphaFoldDB" id="A0A7W3JMD6"/>
<comment type="caution">
    <text evidence="2">The sequence shown here is derived from an EMBL/GenBank/DDBJ whole genome shotgun (WGS) entry which is preliminary data.</text>
</comment>
<sequence>MTYERTWIGRVFIGVSVDGFIARSDGDITWLTDPPQGRAHSRIDSSRAAESWETFFPAIDHVVMGRATYEKVLTFDEWPYEGKSVIVLSTTLSDEDTRITVTRDLDHALATLSDDGARQVYVDGGRVIQTFLRAGLIDEMTTSWMPVLIGEGIRLFGQLDADVHLTLLASDATDDGGVHATYRVERSILAP</sequence>
<organism evidence="2 3">
    <name type="scientific">Microbacterium halimionae</name>
    <dbReference type="NCBI Taxonomy" id="1526413"/>
    <lineage>
        <taxon>Bacteria</taxon>
        <taxon>Bacillati</taxon>
        <taxon>Actinomycetota</taxon>
        <taxon>Actinomycetes</taxon>
        <taxon>Micrococcales</taxon>
        <taxon>Microbacteriaceae</taxon>
        <taxon>Microbacterium</taxon>
    </lineage>
</organism>
<dbReference type="SUPFAM" id="SSF53597">
    <property type="entry name" value="Dihydrofolate reductase-like"/>
    <property type="match status" value="1"/>
</dbReference>
<keyword evidence="3" id="KW-1185">Reference proteome</keyword>
<accession>A0A7W3JMD6</accession>
<evidence type="ECO:0000259" key="1">
    <source>
        <dbReference type="Pfam" id="PF01872"/>
    </source>
</evidence>
<dbReference type="RefSeq" id="WP_167048399.1">
    <property type="nucleotide sequence ID" value="NZ_JAAOZB010000002.1"/>
</dbReference>
<protein>
    <submittedName>
        <fullName evidence="2">Dihydrofolate reductase</fullName>
    </submittedName>
</protein>
<gene>
    <name evidence="2" type="ORF">FHX48_000562</name>
</gene>
<proteinExistence type="predicted"/>